<accession>A0AA88W252</accession>
<keyword evidence="3" id="KW-1185">Reference proteome</keyword>
<gene>
    <name evidence="2" type="ORF">RJ639_003753</name>
</gene>
<feature type="compositionally biased region" description="Polar residues" evidence="1">
    <location>
        <begin position="14"/>
        <end position="23"/>
    </location>
</feature>
<proteinExistence type="predicted"/>
<comment type="caution">
    <text evidence="2">The sequence shown here is derived from an EMBL/GenBank/DDBJ whole genome shotgun (WGS) entry which is preliminary data.</text>
</comment>
<name>A0AA88W252_9ASTE</name>
<dbReference type="AlphaFoldDB" id="A0AA88W252"/>
<evidence type="ECO:0000313" key="2">
    <source>
        <dbReference type="EMBL" id="KAK3019766.1"/>
    </source>
</evidence>
<feature type="compositionally biased region" description="Basic and acidic residues" evidence="1">
    <location>
        <begin position="24"/>
        <end position="33"/>
    </location>
</feature>
<reference evidence="2" key="1">
    <citation type="submission" date="2022-12" db="EMBL/GenBank/DDBJ databases">
        <title>Draft genome assemblies for two species of Escallonia (Escalloniales).</title>
        <authorList>
            <person name="Chanderbali A."/>
            <person name="Dervinis C."/>
            <person name="Anghel I."/>
            <person name="Soltis D."/>
            <person name="Soltis P."/>
            <person name="Zapata F."/>
        </authorList>
    </citation>
    <scope>NUCLEOTIDE SEQUENCE</scope>
    <source>
        <strain evidence="2">UCBG64.0493</strain>
        <tissue evidence="2">Leaf</tissue>
    </source>
</reference>
<dbReference type="Proteomes" id="UP001188597">
    <property type="component" value="Unassembled WGS sequence"/>
</dbReference>
<evidence type="ECO:0000313" key="3">
    <source>
        <dbReference type="Proteomes" id="UP001188597"/>
    </source>
</evidence>
<sequence>MQKPFQCTRESRTPTESLSSIFSKSDENSRNTSKDTFGCCISVSQKFISMELHRWEEALAYCRWTIPVYQNHVYYESLGVVERRTLEYIQKSILHLDYSITLAGSLNG</sequence>
<protein>
    <submittedName>
        <fullName evidence="2">Uncharacterized protein</fullName>
    </submittedName>
</protein>
<organism evidence="2 3">
    <name type="scientific">Escallonia herrerae</name>
    <dbReference type="NCBI Taxonomy" id="1293975"/>
    <lineage>
        <taxon>Eukaryota</taxon>
        <taxon>Viridiplantae</taxon>
        <taxon>Streptophyta</taxon>
        <taxon>Embryophyta</taxon>
        <taxon>Tracheophyta</taxon>
        <taxon>Spermatophyta</taxon>
        <taxon>Magnoliopsida</taxon>
        <taxon>eudicotyledons</taxon>
        <taxon>Gunneridae</taxon>
        <taxon>Pentapetalae</taxon>
        <taxon>asterids</taxon>
        <taxon>campanulids</taxon>
        <taxon>Escalloniales</taxon>
        <taxon>Escalloniaceae</taxon>
        <taxon>Escallonia</taxon>
    </lineage>
</organism>
<feature type="region of interest" description="Disordered" evidence="1">
    <location>
        <begin position="1"/>
        <end position="33"/>
    </location>
</feature>
<evidence type="ECO:0000256" key="1">
    <source>
        <dbReference type="SAM" id="MobiDB-lite"/>
    </source>
</evidence>
<dbReference type="EMBL" id="JAVXUP010000854">
    <property type="protein sequence ID" value="KAK3019766.1"/>
    <property type="molecule type" value="Genomic_DNA"/>
</dbReference>